<comment type="similarity">
    <text evidence="1">Belongs to the thymidylate kinase family.</text>
</comment>
<gene>
    <name evidence="10" type="ORF">B1A_02268</name>
</gene>
<comment type="catalytic activity">
    <reaction evidence="8">
        <text>dTMP + ATP = dTDP + ADP</text>
        <dbReference type="Rhea" id="RHEA:13517"/>
        <dbReference type="ChEBI" id="CHEBI:30616"/>
        <dbReference type="ChEBI" id="CHEBI:58369"/>
        <dbReference type="ChEBI" id="CHEBI:63528"/>
        <dbReference type="ChEBI" id="CHEBI:456216"/>
        <dbReference type="EC" id="2.7.4.9"/>
    </reaction>
</comment>
<dbReference type="PANTHER" id="PTHR10344:SF4">
    <property type="entry name" value="UMP-CMP KINASE 2, MITOCHONDRIAL"/>
    <property type="match status" value="1"/>
</dbReference>
<dbReference type="InterPro" id="IPR039430">
    <property type="entry name" value="Thymidylate_kin-like_dom"/>
</dbReference>
<protein>
    <recommendedName>
        <fullName evidence="2">dTMP kinase</fullName>
        <ecNumber evidence="2">2.7.4.9</ecNumber>
    </recommendedName>
</protein>
<accession>T1CAU8</accession>
<dbReference type="SUPFAM" id="SSF52540">
    <property type="entry name" value="P-loop containing nucleoside triphosphate hydrolases"/>
    <property type="match status" value="1"/>
</dbReference>
<proteinExistence type="inferred from homology"/>
<dbReference type="GO" id="GO:0006233">
    <property type="term" value="P:dTDP biosynthetic process"/>
    <property type="evidence" value="ECO:0007669"/>
    <property type="project" value="InterPro"/>
</dbReference>
<dbReference type="EC" id="2.7.4.9" evidence="2"/>
<evidence type="ECO:0000256" key="4">
    <source>
        <dbReference type="ARBA" id="ARBA00022727"/>
    </source>
</evidence>
<evidence type="ECO:0000256" key="5">
    <source>
        <dbReference type="ARBA" id="ARBA00022741"/>
    </source>
</evidence>
<keyword evidence="7" id="KW-0067">ATP-binding</keyword>
<dbReference type="GO" id="GO:0006235">
    <property type="term" value="P:dTTP biosynthetic process"/>
    <property type="evidence" value="ECO:0007669"/>
    <property type="project" value="TreeGrafter"/>
</dbReference>
<evidence type="ECO:0000256" key="8">
    <source>
        <dbReference type="ARBA" id="ARBA00048743"/>
    </source>
</evidence>
<evidence type="ECO:0000256" key="6">
    <source>
        <dbReference type="ARBA" id="ARBA00022777"/>
    </source>
</evidence>
<dbReference type="GO" id="GO:0006227">
    <property type="term" value="P:dUDP biosynthetic process"/>
    <property type="evidence" value="ECO:0007669"/>
    <property type="project" value="TreeGrafter"/>
</dbReference>
<dbReference type="InterPro" id="IPR027417">
    <property type="entry name" value="P-loop_NTPase"/>
</dbReference>
<evidence type="ECO:0000313" key="10">
    <source>
        <dbReference type="EMBL" id="EQD78413.1"/>
    </source>
</evidence>
<keyword evidence="4" id="KW-0545">Nucleotide biosynthesis</keyword>
<dbReference type="GO" id="GO:0004798">
    <property type="term" value="F:dTMP kinase activity"/>
    <property type="evidence" value="ECO:0007669"/>
    <property type="project" value="UniProtKB-EC"/>
</dbReference>
<dbReference type="GO" id="GO:0005524">
    <property type="term" value="F:ATP binding"/>
    <property type="evidence" value="ECO:0007669"/>
    <property type="project" value="UniProtKB-KW"/>
</dbReference>
<dbReference type="FunFam" id="3.40.50.300:FF:000225">
    <property type="entry name" value="Thymidylate kinase"/>
    <property type="match status" value="1"/>
</dbReference>
<keyword evidence="6 10" id="KW-0418">Kinase</keyword>
<evidence type="ECO:0000256" key="1">
    <source>
        <dbReference type="ARBA" id="ARBA00009776"/>
    </source>
</evidence>
<dbReference type="EMBL" id="AUZX01001692">
    <property type="protein sequence ID" value="EQD78413.1"/>
    <property type="molecule type" value="Genomic_DNA"/>
</dbReference>
<organism evidence="10">
    <name type="scientific">mine drainage metagenome</name>
    <dbReference type="NCBI Taxonomy" id="410659"/>
    <lineage>
        <taxon>unclassified sequences</taxon>
        <taxon>metagenomes</taxon>
        <taxon>ecological metagenomes</taxon>
    </lineage>
</organism>
<reference evidence="10" key="1">
    <citation type="submission" date="2013-08" db="EMBL/GenBank/DDBJ databases">
        <authorList>
            <person name="Mendez C."/>
            <person name="Richter M."/>
            <person name="Ferrer M."/>
            <person name="Sanchez J."/>
        </authorList>
    </citation>
    <scope>NUCLEOTIDE SEQUENCE</scope>
</reference>
<dbReference type="CDD" id="cd01672">
    <property type="entry name" value="TMPK"/>
    <property type="match status" value="1"/>
</dbReference>
<feature type="domain" description="Thymidylate kinase-like" evidence="9">
    <location>
        <begin position="8"/>
        <end position="188"/>
    </location>
</feature>
<evidence type="ECO:0000256" key="3">
    <source>
        <dbReference type="ARBA" id="ARBA00022679"/>
    </source>
</evidence>
<dbReference type="Gene3D" id="3.40.50.300">
    <property type="entry name" value="P-loop containing nucleotide triphosphate hydrolases"/>
    <property type="match status" value="1"/>
</dbReference>
<evidence type="ECO:0000259" key="9">
    <source>
        <dbReference type="Pfam" id="PF02223"/>
    </source>
</evidence>
<evidence type="ECO:0000256" key="2">
    <source>
        <dbReference type="ARBA" id="ARBA00012980"/>
    </source>
</evidence>
<dbReference type="InterPro" id="IPR018094">
    <property type="entry name" value="Thymidylate_kinase"/>
</dbReference>
<evidence type="ECO:0000256" key="7">
    <source>
        <dbReference type="ARBA" id="ARBA00022840"/>
    </source>
</evidence>
<dbReference type="NCBIfam" id="TIGR00041">
    <property type="entry name" value="DTMP_kinase"/>
    <property type="match status" value="1"/>
</dbReference>
<dbReference type="GO" id="GO:0005829">
    <property type="term" value="C:cytosol"/>
    <property type="evidence" value="ECO:0007669"/>
    <property type="project" value="TreeGrafter"/>
</dbReference>
<keyword evidence="3 10" id="KW-0808">Transferase</keyword>
<name>T1CAU8_9ZZZZ</name>
<dbReference type="HAMAP" id="MF_00165">
    <property type="entry name" value="Thymidylate_kinase"/>
    <property type="match status" value="1"/>
</dbReference>
<dbReference type="AlphaFoldDB" id="T1CAU8"/>
<dbReference type="PANTHER" id="PTHR10344">
    <property type="entry name" value="THYMIDYLATE KINASE"/>
    <property type="match status" value="1"/>
</dbReference>
<reference evidence="10" key="2">
    <citation type="journal article" date="2014" name="ISME J.">
        <title>Microbial stratification in low pH oxic and suboxic macroscopic growths along an acid mine drainage.</title>
        <authorList>
            <person name="Mendez-Garcia C."/>
            <person name="Mesa V."/>
            <person name="Sprenger R.R."/>
            <person name="Richter M."/>
            <person name="Diez M.S."/>
            <person name="Solano J."/>
            <person name="Bargiela R."/>
            <person name="Golyshina O.V."/>
            <person name="Manteca A."/>
            <person name="Ramos J.L."/>
            <person name="Gallego J.R."/>
            <person name="Llorente I."/>
            <person name="Martins Dos Santos V.A."/>
            <person name="Jensen O.N."/>
            <person name="Pelaez A.I."/>
            <person name="Sanchez J."/>
            <person name="Ferrer M."/>
        </authorList>
    </citation>
    <scope>NUCLEOTIDE SEQUENCE</scope>
</reference>
<keyword evidence="5" id="KW-0547">Nucleotide-binding</keyword>
<sequence>MSGKFITLEGIDGAGKSTQLDTIQRWLEVRGVVVRRTREPGGTALAEALRPLLLNTPMSPLSEALLVFAGRHDHVTQVIEPALARGEWVLSDRFVDASFAYQGGGRGLSQDILKTLETWVCADFQPDLTLWFDLDPDIAAQRLARARQEGDRFEREERAFFERVRAGYEARSHLPRVYRIDAAVEPRTLAEQVDGVLRRAFPSLAGCP</sequence>
<dbReference type="Pfam" id="PF02223">
    <property type="entry name" value="Thymidylate_kin"/>
    <property type="match status" value="1"/>
</dbReference>
<comment type="caution">
    <text evidence="10">The sequence shown here is derived from an EMBL/GenBank/DDBJ whole genome shotgun (WGS) entry which is preliminary data.</text>
</comment>